<proteinExistence type="predicted"/>
<keyword evidence="3" id="KW-1185">Reference proteome</keyword>
<gene>
    <name evidence="2" type="ORF">GPUH_LOCUS8731</name>
</gene>
<evidence type="ECO:0000256" key="1">
    <source>
        <dbReference type="SAM" id="MobiDB-lite"/>
    </source>
</evidence>
<accession>A0A183DJ51</accession>
<evidence type="ECO:0000313" key="3">
    <source>
        <dbReference type="Proteomes" id="UP000271098"/>
    </source>
</evidence>
<reference evidence="4" key="1">
    <citation type="submission" date="2016-06" db="UniProtKB">
        <authorList>
            <consortium name="WormBaseParasite"/>
        </authorList>
    </citation>
    <scope>IDENTIFICATION</scope>
</reference>
<dbReference type="AlphaFoldDB" id="A0A183DJ51"/>
<reference evidence="2 3" key="2">
    <citation type="submission" date="2018-11" db="EMBL/GenBank/DDBJ databases">
        <authorList>
            <consortium name="Pathogen Informatics"/>
        </authorList>
    </citation>
    <scope>NUCLEOTIDE SEQUENCE [LARGE SCALE GENOMIC DNA]</scope>
</reference>
<name>A0A183DJ51_9BILA</name>
<dbReference type="EMBL" id="UYRT01026253">
    <property type="protein sequence ID" value="VDK64808.1"/>
    <property type="molecule type" value="Genomic_DNA"/>
</dbReference>
<sequence>MSDEEEQYNDFPGPAAPAPFETQPNTNKDYGVASKRSYGRSRSTYVYSVNGNHVGPVPAQEWSSAARKTSGATMLPRTEDAYFGQPNKDSATNDAISQITNNRGGT</sequence>
<evidence type="ECO:0000313" key="4">
    <source>
        <dbReference type="WBParaSite" id="GPUH_0000875201-mRNA-1"/>
    </source>
</evidence>
<dbReference type="WBParaSite" id="GPUH_0000875201-mRNA-1">
    <property type="protein sequence ID" value="GPUH_0000875201-mRNA-1"/>
    <property type="gene ID" value="GPUH_0000875201"/>
</dbReference>
<feature type="region of interest" description="Disordered" evidence="1">
    <location>
        <begin position="1"/>
        <end position="37"/>
    </location>
</feature>
<protein>
    <submittedName>
        <fullName evidence="4">Microtubule-associated protein Jupiter</fullName>
    </submittedName>
</protein>
<feature type="region of interest" description="Disordered" evidence="1">
    <location>
        <begin position="83"/>
        <end position="106"/>
    </location>
</feature>
<feature type="compositionally biased region" description="Polar residues" evidence="1">
    <location>
        <begin position="87"/>
        <end position="106"/>
    </location>
</feature>
<evidence type="ECO:0000313" key="2">
    <source>
        <dbReference type="EMBL" id="VDK64808.1"/>
    </source>
</evidence>
<organism evidence="4">
    <name type="scientific">Gongylonema pulchrum</name>
    <dbReference type="NCBI Taxonomy" id="637853"/>
    <lineage>
        <taxon>Eukaryota</taxon>
        <taxon>Metazoa</taxon>
        <taxon>Ecdysozoa</taxon>
        <taxon>Nematoda</taxon>
        <taxon>Chromadorea</taxon>
        <taxon>Rhabditida</taxon>
        <taxon>Spirurina</taxon>
        <taxon>Spiruromorpha</taxon>
        <taxon>Spiruroidea</taxon>
        <taxon>Gongylonematidae</taxon>
        <taxon>Gongylonema</taxon>
    </lineage>
</organism>
<dbReference type="Proteomes" id="UP000271098">
    <property type="component" value="Unassembled WGS sequence"/>
</dbReference>